<feature type="compositionally biased region" description="Low complexity" evidence="6">
    <location>
        <begin position="117"/>
        <end position="131"/>
    </location>
</feature>
<name>A0AAD4MPX6_9BILA</name>
<comment type="caution">
    <text evidence="9">The sequence shown here is derived from an EMBL/GenBank/DDBJ whole genome shotgun (WGS) entry which is preliminary data.</text>
</comment>
<dbReference type="Proteomes" id="UP001201812">
    <property type="component" value="Unassembled WGS sequence"/>
</dbReference>
<feature type="domain" description="Chitin-binding type-2" evidence="8">
    <location>
        <begin position="230"/>
        <end position="271"/>
    </location>
</feature>
<dbReference type="PANTHER" id="PTHR23301">
    <property type="entry name" value="CHITIN BINDING PERITROPHIN-A"/>
    <property type="match status" value="1"/>
</dbReference>
<keyword evidence="2 7" id="KW-0732">Signal</keyword>
<dbReference type="InterPro" id="IPR002557">
    <property type="entry name" value="Chitin-bd_dom"/>
</dbReference>
<keyword evidence="10" id="KW-1185">Reference proteome</keyword>
<dbReference type="GO" id="GO:0005576">
    <property type="term" value="C:extracellular region"/>
    <property type="evidence" value="ECO:0007669"/>
    <property type="project" value="InterPro"/>
</dbReference>
<evidence type="ECO:0000256" key="1">
    <source>
        <dbReference type="ARBA" id="ARBA00022669"/>
    </source>
</evidence>
<feature type="signal peptide" evidence="7">
    <location>
        <begin position="1"/>
        <end position="17"/>
    </location>
</feature>
<feature type="domain" description="Chitin-binding type-2" evidence="8">
    <location>
        <begin position="55"/>
        <end position="111"/>
    </location>
</feature>
<dbReference type="Gene3D" id="2.170.140.10">
    <property type="entry name" value="Chitin binding domain"/>
    <property type="match status" value="1"/>
</dbReference>
<dbReference type="InterPro" id="IPR036508">
    <property type="entry name" value="Chitin-bd_dom_sf"/>
</dbReference>
<reference evidence="9" key="1">
    <citation type="submission" date="2022-01" db="EMBL/GenBank/DDBJ databases">
        <title>Genome Sequence Resource for Two Populations of Ditylenchus destructor, the Migratory Endoparasitic Phytonematode.</title>
        <authorList>
            <person name="Zhang H."/>
            <person name="Lin R."/>
            <person name="Xie B."/>
        </authorList>
    </citation>
    <scope>NUCLEOTIDE SEQUENCE</scope>
    <source>
        <strain evidence="9">BazhouSP</strain>
    </source>
</reference>
<feature type="compositionally biased region" description="Polar residues" evidence="6">
    <location>
        <begin position="155"/>
        <end position="176"/>
    </location>
</feature>
<feature type="compositionally biased region" description="Low complexity" evidence="6">
    <location>
        <begin position="177"/>
        <end position="209"/>
    </location>
</feature>
<evidence type="ECO:0000259" key="8">
    <source>
        <dbReference type="PROSITE" id="PS50940"/>
    </source>
</evidence>
<evidence type="ECO:0000256" key="7">
    <source>
        <dbReference type="SAM" id="SignalP"/>
    </source>
</evidence>
<dbReference type="EMBL" id="JAKKPZ010000090">
    <property type="protein sequence ID" value="KAI1702967.1"/>
    <property type="molecule type" value="Genomic_DNA"/>
</dbReference>
<dbReference type="Pfam" id="PF01607">
    <property type="entry name" value="CBM_14"/>
    <property type="match status" value="1"/>
</dbReference>
<feature type="chain" id="PRO_5042039664" evidence="7">
    <location>
        <begin position="18"/>
        <end position="272"/>
    </location>
</feature>
<evidence type="ECO:0000256" key="4">
    <source>
        <dbReference type="ARBA" id="ARBA00023157"/>
    </source>
</evidence>
<evidence type="ECO:0000313" key="10">
    <source>
        <dbReference type="Proteomes" id="UP001201812"/>
    </source>
</evidence>
<keyword evidence="5" id="KW-0325">Glycoprotein</keyword>
<keyword evidence="4" id="KW-1015">Disulfide bond</keyword>
<evidence type="ECO:0000313" key="9">
    <source>
        <dbReference type="EMBL" id="KAI1702967.1"/>
    </source>
</evidence>
<dbReference type="SUPFAM" id="SSF57625">
    <property type="entry name" value="Invertebrate chitin-binding proteins"/>
    <property type="match status" value="1"/>
</dbReference>
<dbReference type="GO" id="GO:0008061">
    <property type="term" value="F:chitin binding"/>
    <property type="evidence" value="ECO:0007669"/>
    <property type="project" value="UniProtKB-KW"/>
</dbReference>
<accession>A0AAD4MPX6</accession>
<organism evidence="9 10">
    <name type="scientific">Ditylenchus destructor</name>
    <dbReference type="NCBI Taxonomy" id="166010"/>
    <lineage>
        <taxon>Eukaryota</taxon>
        <taxon>Metazoa</taxon>
        <taxon>Ecdysozoa</taxon>
        <taxon>Nematoda</taxon>
        <taxon>Chromadorea</taxon>
        <taxon>Rhabditida</taxon>
        <taxon>Tylenchina</taxon>
        <taxon>Tylenchomorpha</taxon>
        <taxon>Sphaerularioidea</taxon>
        <taxon>Anguinidae</taxon>
        <taxon>Anguininae</taxon>
        <taxon>Ditylenchus</taxon>
    </lineage>
</organism>
<dbReference type="SMART" id="SM00494">
    <property type="entry name" value="ChtBD2"/>
    <property type="match status" value="2"/>
</dbReference>
<dbReference type="PANTHER" id="PTHR23301:SF0">
    <property type="entry name" value="CHITIN-BINDING TYPE-2 DOMAIN-CONTAINING PROTEIN-RELATED"/>
    <property type="match status" value="1"/>
</dbReference>
<evidence type="ECO:0000256" key="6">
    <source>
        <dbReference type="SAM" id="MobiDB-lite"/>
    </source>
</evidence>
<dbReference type="Gene3D" id="3.20.20.80">
    <property type="entry name" value="Glycosidases"/>
    <property type="match status" value="1"/>
</dbReference>
<keyword evidence="1" id="KW-0147">Chitin-binding</keyword>
<gene>
    <name evidence="9" type="ORF">DdX_15204</name>
</gene>
<proteinExistence type="predicted"/>
<evidence type="ECO:0000256" key="5">
    <source>
        <dbReference type="ARBA" id="ARBA00023180"/>
    </source>
</evidence>
<sequence>MHKLDVVLLSCVTSAIAQVLQYAPVPPAPAGVPSDYVQVSRQPDAVNPGASNVPSFNCADLADGFYSLGPCSRYFASCAGNTTNYMECPQGLVLVKSTETQCDYAPSDCEASTPDLTSQTQTSETVSETTQYGSNATSFYGANSSVTPTVPKMNSGESNSSSTIQSQAYTLTSEHPTSSTTDDLATSTTYEPASSTTEYPTSSTTEEPLPSGAQALIQDYFRQRILNPRCNQEYWYCVNRIAFKRHCPYGYRFNQLAQKCDEEDKVPQCAKQ</sequence>
<dbReference type="PROSITE" id="PS50940">
    <property type="entry name" value="CHIT_BIND_II"/>
    <property type="match status" value="2"/>
</dbReference>
<evidence type="ECO:0000256" key="2">
    <source>
        <dbReference type="ARBA" id="ARBA00022729"/>
    </source>
</evidence>
<evidence type="ECO:0000256" key="3">
    <source>
        <dbReference type="ARBA" id="ARBA00022737"/>
    </source>
</evidence>
<feature type="region of interest" description="Disordered" evidence="6">
    <location>
        <begin position="105"/>
        <end position="209"/>
    </location>
</feature>
<dbReference type="InterPro" id="IPR051940">
    <property type="entry name" value="Chitin_bind-dev_reg"/>
</dbReference>
<keyword evidence="3" id="KW-0677">Repeat</keyword>
<feature type="compositionally biased region" description="Polar residues" evidence="6">
    <location>
        <begin position="132"/>
        <end position="148"/>
    </location>
</feature>
<protein>
    <submittedName>
        <fullName evidence="9">Chitin binding peritrophin-A domain-containing protein</fullName>
    </submittedName>
</protein>
<dbReference type="AlphaFoldDB" id="A0AAD4MPX6"/>